<organism evidence="11 12">
    <name type="scientific">Gulosibacter chungangensis</name>
    <dbReference type="NCBI Taxonomy" id="979746"/>
    <lineage>
        <taxon>Bacteria</taxon>
        <taxon>Bacillati</taxon>
        <taxon>Actinomycetota</taxon>
        <taxon>Actinomycetes</taxon>
        <taxon>Micrococcales</taxon>
        <taxon>Microbacteriaceae</taxon>
        <taxon>Gulosibacter</taxon>
    </lineage>
</organism>
<dbReference type="InterPro" id="IPR052038">
    <property type="entry name" value="Type-VII_TA_antitoxin"/>
</dbReference>
<keyword evidence="7" id="KW-0067">ATP-binding</keyword>
<evidence type="ECO:0000256" key="8">
    <source>
        <dbReference type="ARBA" id="ARBA00022842"/>
    </source>
</evidence>
<comment type="cofactor">
    <cofactor evidence="1">
        <name>Mg(2+)</name>
        <dbReference type="ChEBI" id="CHEBI:18420"/>
    </cofactor>
</comment>
<dbReference type="GO" id="GO:0005524">
    <property type="term" value="F:ATP binding"/>
    <property type="evidence" value="ECO:0007669"/>
    <property type="project" value="UniProtKB-KW"/>
</dbReference>
<evidence type="ECO:0000313" key="11">
    <source>
        <dbReference type="EMBL" id="KAB1641243.1"/>
    </source>
</evidence>
<dbReference type="PANTHER" id="PTHR33571:SF12">
    <property type="entry name" value="BSL3053 PROTEIN"/>
    <property type="match status" value="1"/>
</dbReference>
<dbReference type="InterPro" id="IPR043519">
    <property type="entry name" value="NT_sf"/>
</dbReference>
<comment type="caution">
    <text evidence="11">The sequence shown here is derived from an EMBL/GenBank/DDBJ whole genome shotgun (WGS) entry which is preliminary data.</text>
</comment>
<evidence type="ECO:0000256" key="4">
    <source>
        <dbReference type="ARBA" id="ARBA00022695"/>
    </source>
</evidence>
<dbReference type="SUPFAM" id="SSF81301">
    <property type="entry name" value="Nucleotidyltransferase"/>
    <property type="match status" value="1"/>
</dbReference>
<evidence type="ECO:0000259" key="10">
    <source>
        <dbReference type="Pfam" id="PF01909"/>
    </source>
</evidence>
<accession>A0A7J5B7Y4</accession>
<evidence type="ECO:0000256" key="1">
    <source>
        <dbReference type="ARBA" id="ARBA00001946"/>
    </source>
</evidence>
<keyword evidence="4" id="KW-0548">Nucleotidyltransferase</keyword>
<evidence type="ECO:0000256" key="5">
    <source>
        <dbReference type="ARBA" id="ARBA00022723"/>
    </source>
</evidence>
<evidence type="ECO:0000256" key="6">
    <source>
        <dbReference type="ARBA" id="ARBA00022741"/>
    </source>
</evidence>
<protein>
    <submittedName>
        <fullName evidence="11">Nucleotidyltransferase family protein</fullName>
    </submittedName>
</protein>
<dbReference type="PANTHER" id="PTHR33571">
    <property type="entry name" value="SSL8005 PROTEIN"/>
    <property type="match status" value="1"/>
</dbReference>
<dbReference type="CDD" id="cd05403">
    <property type="entry name" value="NT_KNTase_like"/>
    <property type="match status" value="1"/>
</dbReference>
<evidence type="ECO:0000313" key="12">
    <source>
        <dbReference type="Proteomes" id="UP000433493"/>
    </source>
</evidence>
<gene>
    <name evidence="11" type="ORF">F8O05_13495</name>
</gene>
<proteinExistence type="inferred from homology"/>
<keyword evidence="6" id="KW-0547">Nucleotide-binding</keyword>
<keyword evidence="3 11" id="KW-0808">Transferase</keyword>
<evidence type="ECO:0000256" key="7">
    <source>
        <dbReference type="ARBA" id="ARBA00022840"/>
    </source>
</evidence>
<dbReference type="EMBL" id="WBKB01000010">
    <property type="protein sequence ID" value="KAB1641243.1"/>
    <property type="molecule type" value="Genomic_DNA"/>
</dbReference>
<dbReference type="AlphaFoldDB" id="A0A7J5B7Y4"/>
<dbReference type="Gene3D" id="3.30.460.10">
    <property type="entry name" value="Beta Polymerase, domain 2"/>
    <property type="match status" value="1"/>
</dbReference>
<evidence type="ECO:0000256" key="2">
    <source>
        <dbReference type="ARBA" id="ARBA00022649"/>
    </source>
</evidence>
<evidence type="ECO:0000256" key="3">
    <source>
        <dbReference type="ARBA" id="ARBA00022679"/>
    </source>
</evidence>
<dbReference type="InterPro" id="IPR002934">
    <property type="entry name" value="Polymerase_NTP_transf_dom"/>
</dbReference>
<dbReference type="OrthoDB" id="9803128at2"/>
<keyword evidence="12" id="KW-1185">Reference proteome</keyword>
<keyword evidence="2" id="KW-1277">Toxin-antitoxin system</keyword>
<dbReference type="GO" id="GO:0046872">
    <property type="term" value="F:metal ion binding"/>
    <property type="evidence" value="ECO:0007669"/>
    <property type="project" value="UniProtKB-KW"/>
</dbReference>
<dbReference type="GO" id="GO:0016779">
    <property type="term" value="F:nucleotidyltransferase activity"/>
    <property type="evidence" value="ECO:0007669"/>
    <property type="project" value="UniProtKB-KW"/>
</dbReference>
<comment type="similarity">
    <text evidence="9">Belongs to the MntA antitoxin family.</text>
</comment>
<evidence type="ECO:0000256" key="9">
    <source>
        <dbReference type="ARBA" id="ARBA00038276"/>
    </source>
</evidence>
<name>A0A7J5B7Y4_9MICO</name>
<feature type="domain" description="Polymerase nucleotidyl transferase" evidence="10">
    <location>
        <begin position="27"/>
        <end position="97"/>
    </location>
</feature>
<dbReference type="Pfam" id="PF01909">
    <property type="entry name" value="NTP_transf_2"/>
    <property type="match status" value="1"/>
</dbReference>
<keyword evidence="5" id="KW-0479">Metal-binding</keyword>
<dbReference type="Proteomes" id="UP000433493">
    <property type="component" value="Unassembled WGS sequence"/>
</dbReference>
<reference evidence="11 12" key="1">
    <citation type="submission" date="2019-09" db="EMBL/GenBank/DDBJ databases">
        <title>Phylogeny of genus Pseudoclavibacter and closely related genus.</title>
        <authorList>
            <person name="Li Y."/>
        </authorList>
    </citation>
    <scope>NUCLEOTIDE SEQUENCE [LARGE SCALE GENOMIC DNA]</scope>
    <source>
        <strain evidence="11 12">KCTC 13959</strain>
    </source>
</reference>
<keyword evidence="8" id="KW-0460">Magnesium</keyword>
<sequence length="118" mass="12796">MLAQGSTLQSVVRHAEELRAAIGPLGGHNLAVFGSVARGEDRADSDVDLLIDLDEGTGLFALLRMQRLAEDILQRTVDLVPRSGLKPDVAARAFSEAVPLCDHRDRGFDSAVPDNRHR</sequence>